<name>A0A0F6TGQ2_9CAUD</name>
<dbReference type="Proteomes" id="UP000033804">
    <property type="component" value="Segment"/>
</dbReference>
<protein>
    <submittedName>
        <fullName evidence="1">Uncharacterized protein</fullName>
    </submittedName>
</protein>
<gene>
    <name evidence="1" type="ORF">Sm_phiM9_197</name>
</gene>
<organism evidence="1 2">
    <name type="scientific">Sinorhizobium phage phiM9</name>
    <dbReference type="NCBI Taxonomy" id="1636182"/>
    <lineage>
        <taxon>Viruses</taxon>
        <taxon>Duplodnaviria</taxon>
        <taxon>Heunggongvirae</taxon>
        <taxon>Uroviricota</taxon>
        <taxon>Caudoviricetes</taxon>
        <taxon>Pootjesviridae</taxon>
        <taxon>Emnonavirus</taxon>
        <taxon>Emnonavirus phiM9</taxon>
    </lineage>
</organism>
<dbReference type="KEGG" id="vg:26517876"/>
<dbReference type="InterPro" id="IPR058007">
    <property type="entry name" value="Gp5.9"/>
</dbReference>
<evidence type="ECO:0000313" key="1">
    <source>
        <dbReference type="EMBL" id="AKE44824.1"/>
    </source>
</evidence>
<proteinExistence type="predicted"/>
<keyword evidence="2" id="KW-1185">Reference proteome</keyword>
<dbReference type="GeneID" id="26517876"/>
<dbReference type="EMBL" id="KP881232">
    <property type="protein sequence ID" value="AKE44824.1"/>
    <property type="molecule type" value="Genomic_DNA"/>
</dbReference>
<dbReference type="RefSeq" id="YP_009189578.1">
    <property type="nucleotide sequence ID" value="NC_028676.1"/>
</dbReference>
<reference evidence="2" key="2">
    <citation type="submission" date="2015-03" db="EMBL/GenBank/DDBJ databases">
        <title>The genome and structure of Sinorhizobium meliloti phage phiM9.</title>
        <authorList>
            <person name="Johnson M.C."/>
            <person name="Tatum K.B."/>
            <person name="Lynn J.S."/>
            <person name="Brewer T.E."/>
            <person name="Washburn B.K."/>
            <person name="Stroupe M.E."/>
            <person name="Jones K.M."/>
        </authorList>
    </citation>
    <scope>NUCLEOTIDE SEQUENCE [LARGE SCALE GENOMIC DNA]</scope>
</reference>
<dbReference type="Pfam" id="PF25708">
    <property type="entry name" value="Phage_T7_Gp5_9"/>
    <property type="match status" value="1"/>
</dbReference>
<dbReference type="OrthoDB" id="28369at10239"/>
<evidence type="ECO:0000313" key="2">
    <source>
        <dbReference type="Proteomes" id="UP000033804"/>
    </source>
</evidence>
<accession>A0A0F6TGQ2</accession>
<reference evidence="1 2" key="1">
    <citation type="journal article" date="2015" name="J. Virol.">
        <title>Sinorhizobium meliloti Phage ?M9 Defines a New Group of T4 Superfamily Phages with Unusual Genomic Features but a Common T=16 Capsid.</title>
        <authorList>
            <person name="Johnson M.C."/>
            <person name="Tatum K.B."/>
            <person name="Lynn J.S."/>
            <person name="Brewer T.E."/>
            <person name="Lu S."/>
            <person name="Washburn B.K."/>
            <person name="Stroupe M.E."/>
            <person name="Jones K.M."/>
        </authorList>
    </citation>
    <scope>NUCLEOTIDE SEQUENCE [LARGE SCALE GENOMIC DNA]</scope>
</reference>
<sequence length="94" mass="10371">MTEEVTTGKLNGDNLLILSGSLNLNDIVYRGDYVDRAVLLPAVDSILHQSFQDSRNTCTVTIPQEEYQQLLADQAELNGLKARGVDNWEGYGDA</sequence>